<feature type="transmembrane region" description="Helical" evidence="6">
    <location>
        <begin position="160"/>
        <end position="181"/>
    </location>
</feature>
<keyword evidence="5 6" id="KW-0472">Membrane</keyword>
<dbReference type="AlphaFoldDB" id="A0A7R9MML9"/>
<reference evidence="8" key="1">
    <citation type="submission" date="2020-11" db="EMBL/GenBank/DDBJ databases">
        <authorList>
            <person name="Tran Van P."/>
        </authorList>
    </citation>
    <scope>NUCLEOTIDE SEQUENCE</scope>
</reference>
<keyword evidence="2" id="KW-0813">Transport</keyword>
<feature type="non-terminal residue" evidence="8">
    <location>
        <position position="289"/>
    </location>
</feature>
<evidence type="ECO:0000256" key="3">
    <source>
        <dbReference type="ARBA" id="ARBA00022692"/>
    </source>
</evidence>
<keyword evidence="9" id="KW-1185">Reference proteome</keyword>
<accession>A0A7R9MML9</accession>
<dbReference type="EMBL" id="OC945796">
    <property type="protein sequence ID" value="CAD7663125.1"/>
    <property type="molecule type" value="Genomic_DNA"/>
</dbReference>
<evidence type="ECO:0000313" key="8">
    <source>
        <dbReference type="EMBL" id="CAD7663125.1"/>
    </source>
</evidence>
<evidence type="ECO:0000256" key="5">
    <source>
        <dbReference type="ARBA" id="ARBA00023136"/>
    </source>
</evidence>
<dbReference type="InterPro" id="IPR050352">
    <property type="entry name" value="ABCG_transporters"/>
</dbReference>
<evidence type="ECO:0000256" key="1">
    <source>
        <dbReference type="ARBA" id="ARBA00004141"/>
    </source>
</evidence>
<dbReference type="GO" id="GO:0140359">
    <property type="term" value="F:ABC-type transporter activity"/>
    <property type="evidence" value="ECO:0007669"/>
    <property type="project" value="InterPro"/>
</dbReference>
<feature type="transmembrane region" description="Helical" evidence="6">
    <location>
        <begin position="201"/>
        <end position="225"/>
    </location>
</feature>
<dbReference type="InterPro" id="IPR013525">
    <property type="entry name" value="ABC2_TM"/>
</dbReference>
<evidence type="ECO:0000256" key="2">
    <source>
        <dbReference type="ARBA" id="ARBA00022448"/>
    </source>
</evidence>
<keyword evidence="3 6" id="KW-0812">Transmembrane</keyword>
<dbReference type="PANTHER" id="PTHR48041:SF139">
    <property type="entry name" value="PROTEIN SCARLET"/>
    <property type="match status" value="1"/>
</dbReference>
<keyword evidence="4 6" id="KW-1133">Transmembrane helix</keyword>
<dbReference type="Proteomes" id="UP000728032">
    <property type="component" value="Unassembled WGS sequence"/>
</dbReference>
<organism evidence="8">
    <name type="scientific">Oppiella nova</name>
    <dbReference type="NCBI Taxonomy" id="334625"/>
    <lineage>
        <taxon>Eukaryota</taxon>
        <taxon>Metazoa</taxon>
        <taxon>Ecdysozoa</taxon>
        <taxon>Arthropoda</taxon>
        <taxon>Chelicerata</taxon>
        <taxon>Arachnida</taxon>
        <taxon>Acari</taxon>
        <taxon>Acariformes</taxon>
        <taxon>Sarcoptiformes</taxon>
        <taxon>Oribatida</taxon>
        <taxon>Brachypylina</taxon>
        <taxon>Oppioidea</taxon>
        <taxon>Oppiidae</taxon>
        <taxon>Oppiella</taxon>
    </lineage>
</organism>
<dbReference type="EMBL" id="CAJPVJ010030971">
    <property type="protein sequence ID" value="CAG2180262.1"/>
    <property type="molecule type" value="Genomic_DNA"/>
</dbReference>
<feature type="transmembrane region" description="Helical" evidence="6">
    <location>
        <begin position="237"/>
        <end position="255"/>
    </location>
</feature>
<evidence type="ECO:0000259" key="7">
    <source>
        <dbReference type="Pfam" id="PF01061"/>
    </source>
</evidence>
<dbReference type="GO" id="GO:0016020">
    <property type="term" value="C:membrane"/>
    <property type="evidence" value="ECO:0007669"/>
    <property type="project" value="UniProtKB-SubCell"/>
</dbReference>
<feature type="domain" description="ABC-2 type transporter transmembrane" evidence="7">
    <location>
        <begin position="146"/>
        <end position="281"/>
    </location>
</feature>
<dbReference type="PANTHER" id="PTHR48041">
    <property type="entry name" value="ABC TRANSPORTER G FAMILY MEMBER 28"/>
    <property type="match status" value="1"/>
</dbReference>
<evidence type="ECO:0000256" key="4">
    <source>
        <dbReference type="ARBA" id="ARBA00022989"/>
    </source>
</evidence>
<dbReference type="OrthoDB" id="6526399at2759"/>
<sequence length="289" mass="32655">MAIVTSIHQPNSLLLSMFDELYVLSKGGHCVFTGSPNLLRGHLLRCGITCAEDICSENGDTEYDINRLIDAVKNQTMSTRDEFRQNGKLLRYDWIVYSGLGIFTLFIAFCLSYLYGFHVGEADGCLDLYLTNTSIFKTTSLEEALKIMSEESDVIQNVKLLFFTVTCLGFVSMACTILVFPSEVRIFLSEHHNRWYSTSSYYWSKLFVEIPVCVVISVVYSTIMYFCTGQLPQTFRYSYFTIVTVCVGIIFAQNYQLATTIGVAFFLVLFLLGGFAVRLSTQDVVIRGL</sequence>
<evidence type="ECO:0000313" key="9">
    <source>
        <dbReference type="Proteomes" id="UP000728032"/>
    </source>
</evidence>
<evidence type="ECO:0000256" key="6">
    <source>
        <dbReference type="SAM" id="Phobius"/>
    </source>
</evidence>
<protein>
    <recommendedName>
        <fullName evidence="7">ABC-2 type transporter transmembrane domain-containing protein</fullName>
    </recommendedName>
</protein>
<name>A0A7R9MML9_9ACAR</name>
<feature type="transmembrane region" description="Helical" evidence="6">
    <location>
        <begin position="261"/>
        <end position="279"/>
    </location>
</feature>
<proteinExistence type="predicted"/>
<dbReference type="Pfam" id="PF01061">
    <property type="entry name" value="ABC2_membrane"/>
    <property type="match status" value="1"/>
</dbReference>
<feature type="transmembrane region" description="Helical" evidence="6">
    <location>
        <begin position="94"/>
        <end position="115"/>
    </location>
</feature>
<gene>
    <name evidence="8" type="ORF">ONB1V03_LOCUS19685</name>
</gene>
<comment type="subcellular location">
    <subcellularLocation>
        <location evidence="1">Membrane</location>
        <topology evidence="1">Multi-pass membrane protein</topology>
    </subcellularLocation>
</comment>